<dbReference type="Proteomes" id="UP000299102">
    <property type="component" value="Unassembled WGS sequence"/>
</dbReference>
<dbReference type="EMBL" id="BGZK01000138">
    <property type="protein sequence ID" value="GBP22326.1"/>
    <property type="molecule type" value="Genomic_DNA"/>
</dbReference>
<protein>
    <submittedName>
        <fullName evidence="1">Uncharacterized protein</fullName>
    </submittedName>
</protein>
<evidence type="ECO:0000313" key="1">
    <source>
        <dbReference type="EMBL" id="GBP22326.1"/>
    </source>
</evidence>
<evidence type="ECO:0000313" key="2">
    <source>
        <dbReference type="Proteomes" id="UP000299102"/>
    </source>
</evidence>
<proteinExistence type="predicted"/>
<gene>
    <name evidence="1" type="ORF">EVAR_22612_1</name>
</gene>
<comment type="caution">
    <text evidence="1">The sequence shown here is derived from an EMBL/GenBank/DDBJ whole genome shotgun (WGS) entry which is preliminary data.</text>
</comment>
<accession>A0A4C1U8V7</accession>
<reference evidence="1 2" key="1">
    <citation type="journal article" date="2019" name="Commun. Biol.">
        <title>The bagworm genome reveals a unique fibroin gene that provides high tensile strength.</title>
        <authorList>
            <person name="Kono N."/>
            <person name="Nakamura H."/>
            <person name="Ohtoshi R."/>
            <person name="Tomita M."/>
            <person name="Numata K."/>
            <person name="Arakawa K."/>
        </authorList>
    </citation>
    <scope>NUCLEOTIDE SEQUENCE [LARGE SCALE GENOMIC DNA]</scope>
</reference>
<organism evidence="1 2">
    <name type="scientific">Eumeta variegata</name>
    <name type="common">Bagworm moth</name>
    <name type="synonym">Eumeta japonica</name>
    <dbReference type="NCBI Taxonomy" id="151549"/>
    <lineage>
        <taxon>Eukaryota</taxon>
        <taxon>Metazoa</taxon>
        <taxon>Ecdysozoa</taxon>
        <taxon>Arthropoda</taxon>
        <taxon>Hexapoda</taxon>
        <taxon>Insecta</taxon>
        <taxon>Pterygota</taxon>
        <taxon>Neoptera</taxon>
        <taxon>Endopterygota</taxon>
        <taxon>Lepidoptera</taxon>
        <taxon>Glossata</taxon>
        <taxon>Ditrysia</taxon>
        <taxon>Tineoidea</taxon>
        <taxon>Psychidae</taxon>
        <taxon>Oiketicinae</taxon>
        <taxon>Eumeta</taxon>
    </lineage>
</organism>
<keyword evidence="2" id="KW-1185">Reference proteome</keyword>
<dbReference type="AlphaFoldDB" id="A0A4C1U8V7"/>
<name>A0A4C1U8V7_EUMVA</name>
<sequence>MTPKTPGSAASLLCSVYLKPRLRVASTLCTQNPDSIYPELRLCLPSVPGLCAQGFGSACQVSRLNVFKVPALCA</sequence>